<evidence type="ECO:0000256" key="1">
    <source>
        <dbReference type="ARBA" id="ARBA00004123"/>
    </source>
</evidence>
<proteinExistence type="inferred from homology"/>
<dbReference type="GO" id="GO:0002949">
    <property type="term" value="P:tRNA threonylcarbamoyladenosine modification"/>
    <property type="evidence" value="ECO:0007669"/>
    <property type="project" value="TreeGrafter"/>
</dbReference>
<evidence type="ECO:0000256" key="11">
    <source>
        <dbReference type="ARBA" id="ARBA00075578"/>
    </source>
</evidence>
<dbReference type="InterPro" id="IPR013926">
    <property type="entry name" value="CGI121/TPRKB"/>
</dbReference>
<dbReference type="EMBL" id="VCEA01000001">
    <property type="protein sequence ID" value="KAB0356153.1"/>
    <property type="molecule type" value="Genomic_DNA"/>
</dbReference>
<dbReference type="GO" id="GO:0005829">
    <property type="term" value="C:cytosol"/>
    <property type="evidence" value="ECO:0007669"/>
    <property type="project" value="UniProtKB-SubCell"/>
</dbReference>
<evidence type="ECO:0000313" key="14">
    <source>
        <dbReference type="EMBL" id="KAB0356153.1"/>
    </source>
</evidence>
<name>A0A5N3W3W6_MUNMU</name>
<keyword evidence="5" id="KW-0819">tRNA processing</keyword>
<evidence type="ECO:0000313" key="15">
    <source>
        <dbReference type="Proteomes" id="UP000326458"/>
    </source>
</evidence>
<dbReference type="GO" id="GO:0005634">
    <property type="term" value="C:nucleus"/>
    <property type="evidence" value="ECO:0007669"/>
    <property type="project" value="UniProtKB-SubCell"/>
</dbReference>
<reference evidence="14 15" key="1">
    <citation type="submission" date="2019-06" db="EMBL/GenBank/DDBJ databases">
        <title>Discovery of a novel chromosome fission-fusion reversal in muntjac.</title>
        <authorList>
            <person name="Mudd A.B."/>
            <person name="Bredeson J.V."/>
            <person name="Baum R."/>
            <person name="Hockemeyer D."/>
            <person name="Rokhsar D.S."/>
        </authorList>
    </citation>
    <scope>NUCLEOTIDE SEQUENCE [LARGE SCALE GENOMIC DNA]</scope>
    <source>
        <strain evidence="14">UTSW_UCB_Mm</strain>
        <tissue evidence="14">Fibroblast cell line</tissue>
    </source>
</reference>
<evidence type="ECO:0000256" key="9">
    <source>
        <dbReference type="ARBA" id="ARBA00069793"/>
    </source>
</evidence>
<comment type="subunit">
    <text evidence="8">Component of the EKC/KEOPS complex composed of at least GON7, TP53RK, TPRKB, OSGEP and LAGE3; the whole complex dimerizes. Interacts with TP53RK/PRPK.</text>
</comment>
<keyword evidence="15" id="KW-1185">Reference proteome</keyword>
<dbReference type="PANTHER" id="PTHR15840:SF10">
    <property type="entry name" value="EKC_KEOPS COMPLEX SUBUNIT TPRKB"/>
    <property type="match status" value="1"/>
</dbReference>
<dbReference type="Proteomes" id="UP000326458">
    <property type="component" value="Unassembled WGS sequence"/>
</dbReference>
<dbReference type="InterPro" id="IPR036504">
    <property type="entry name" value="CGI121/TPRKB_sf"/>
</dbReference>
<evidence type="ECO:0000256" key="3">
    <source>
        <dbReference type="ARBA" id="ARBA00005546"/>
    </source>
</evidence>
<dbReference type="FunFam" id="3.30.2380.10:FF:000001">
    <property type="entry name" value="EKC/KEOPS complex subunit TPRKB"/>
    <property type="match status" value="1"/>
</dbReference>
<accession>A0A5N3W3W6</accession>
<sequence>MRHSILLIYETQLTHQLDLFPEYGVTLLKKAMEGAIDGSLINPTVIVDPFQIIVATNKAVHLYKLGKMKTRTLSTEVIFNLSPNNNISEALKKFGILANDTYVLIAYIEEGEKQINQEYLISQVEGHQVPLKNLPEITNITEVKKVYKLSSQEESIGTLLDGIICRMSIKDVL</sequence>
<dbReference type="Gene3D" id="3.30.2380.10">
    <property type="entry name" value="CGI121/TPRKB"/>
    <property type="match status" value="1"/>
</dbReference>
<comment type="subcellular location">
    <subcellularLocation>
        <location evidence="2">Cytoplasm</location>
        <location evidence="2">Cytosol</location>
    </subcellularLocation>
    <subcellularLocation>
        <location evidence="1">Nucleus</location>
    </subcellularLocation>
</comment>
<comment type="function">
    <text evidence="7">Component of the EKC/KEOPS complex that is required for the formation of a threonylcarbamoyl group on adenosine at position 37 (t(6)A37) in tRNAs that read codons beginning with adenine. The complex is probably involved in the transfer of the threonylcarbamoyl moiety of threonylcarbamoyl-AMP (TC-AMP) to the N6 group of A37. TPRKB acts as an allosteric effector that regulates the t(6)A activity of the complex. TPRKB is not required for tRNA modification.</text>
</comment>
<evidence type="ECO:0000256" key="4">
    <source>
        <dbReference type="ARBA" id="ARBA00022490"/>
    </source>
</evidence>
<gene>
    <name evidence="14" type="ORF">FD754_000309</name>
</gene>
<evidence type="ECO:0000256" key="2">
    <source>
        <dbReference type="ARBA" id="ARBA00004514"/>
    </source>
</evidence>
<evidence type="ECO:0000256" key="5">
    <source>
        <dbReference type="ARBA" id="ARBA00022694"/>
    </source>
</evidence>
<dbReference type="AlphaFoldDB" id="A0A5N3W3W6"/>
<comment type="caution">
    <text evidence="14">The sequence shown here is derived from an EMBL/GenBank/DDBJ whole genome shotgun (WGS) entry which is preliminary data.</text>
</comment>
<evidence type="ECO:0000256" key="7">
    <source>
        <dbReference type="ARBA" id="ARBA00053676"/>
    </source>
</evidence>
<evidence type="ECO:0000256" key="10">
    <source>
        <dbReference type="ARBA" id="ARBA00070264"/>
    </source>
</evidence>
<organism evidence="14 15">
    <name type="scientific">Muntiacus muntjak</name>
    <name type="common">Barking deer</name>
    <name type="synonym">Indian muntjac</name>
    <dbReference type="NCBI Taxonomy" id="9888"/>
    <lineage>
        <taxon>Eukaryota</taxon>
        <taxon>Metazoa</taxon>
        <taxon>Chordata</taxon>
        <taxon>Craniata</taxon>
        <taxon>Vertebrata</taxon>
        <taxon>Euteleostomi</taxon>
        <taxon>Mammalia</taxon>
        <taxon>Eutheria</taxon>
        <taxon>Laurasiatheria</taxon>
        <taxon>Artiodactyla</taxon>
        <taxon>Ruminantia</taxon>
        <taxon>Pecora</taxon>
        <taxon>Cervidae</taxon>
        <taxon>Muntiacinae</taxon>
        <taxon>Muntiacus</taxon>
    </lineage>
</organism>
<evidence type="ECO:0000256" key="12">
    <source>
        <dbReference type="ARBA" id="ARBA00077744"/>
    </source>
</evidence>
<dbReference type="GO" id="GO:0000408">
    <property type="term" value="C:EKC/KEOPS complex"/>
    <property type="evidence" value="ECO:0007669"/>
    <property type="project" value="TreeGrafter"/>
</dbReference>
<evidence type="ECO:0000256" key="6">
    <source>
        <dbReference type="ARBA" id="ARBA00023242"/>
    </source>
</evidence>
<dbReference type="Pfam" id="PF08617">
    <property type="entry name" value="CGI-121"/>
    <property type="match status" value="1"/>
</dbReference>
<evidence type="ECO:0000256" key="13">
    <source>
        <dbReference type="RuleBase" id="RU004398"/>
    </source>
</evidence>
<evidence type="ECO:0000256" key="8">
    <source>
        <dbReference type="ARBA" id="ARBA00062824"/>
    </source>
</evidence>
<dbReference type="SUPFAM" id="SSF143870">
    <property type="entry name" value="PF0523-like"/>
    <property type="match status" value="1"/>
</dbReference>
<comment type="similarity">
    <text evidence="3 13">Belongs to the CGI121/TPRKB family.</text>
</comment>
<keyword evidence="4" id="KW-0963">Cytoplasm</keyword>
<keyword evidence="6 13" id="KW-0539">Nucleus</keyword>
<protein>
    <recommendedName>
        <fullName evidence="9">EKC/KEOPS complex subunit TPRKB</fullName>
    </recommendedName>
    <alternativeName>
        <fullName evidence="10">EKC/KEOPS complex subunit Tprkb</fullName>
    </alternativeName>
    <alternativeName>
        <fullName evidence="11">PRPK-binding protein</fullName>
    </alternativeName>
    <alternativeName>
        <fullName evidence="12">TP53RK-binding protein</fullName>
    </alternativeName>
</protein>
<dbReference type="PANTHER" id="PTHR15840">
    <property type="entry name" value="CGI-121 FAMILY MEMBER"/>
    <property type="match status" value="1"/>
</dbReference>